<feature type="region of interest" description="Disordered" evidence="1">
    <location>
        <begin position="27"/>
        <end position="99"/>
    </location>
</feature>
<feature type="signal peptide" evidence="2">
    <location>
        <begin position="1"/>
        <end position="23"/>
    </location>
</feature>
<dbReference type="Proteomes" id="UP001249851">
    <property type="component" value="Unassembled WGS sequence"/>
</dbReference>
<reference evidence="3" key="1">
    <citation type="journal article" date="2023" name="G3 (Bethesda)">
        <title>Whole genome assembly and annotation of the endangered Caribbean coral Acropora cervicornis.</title>
        <authorList>
            <person name="Selwyn J.D."/>
            <person name="Vollmer S.V."/>
        </authorList>
    </citation>
    <scope>NUCLEOTIDE SEQUENCE</scope>
    <source>
        <strain evidence="3">K2</strain>
    </source>
</reference>
<reference evidence="3" key="2">
    <citation type="journal article" date="2023" name="Science">
        <title>Genomic signatures of disease resistance in endangered staghorn corals.</title>
        <authorList>
            <person name="Vollmer S.V."/>
            <person name="Selwyn J.D."/>
            <person name="Despard B.A."/>
            <person name="Roesel C.L."/>
        </authorList>
    </citation>
    <scope>NUCLEOTIDE SEQUENCE</scope>
    <source>
        <strain evidence="3">K2</strain>
    </source>
</reference>
<comment type="caution">
    <text evidence="3">The sequence shown here is derived from an EMBL/GenBank/DDBJ whole genome shotgun (WGS) entry which is preliminary data.</text>
</comment>
<sequence>MELRNLVFLALLGLAIFTFTVDAKSLKEAEKKKDKPETELNDAASGSAGAPPTESGEGPPPLVVPTPTPEPQPTKPAKPLPYKVVGPLGGHPHPGPPSAINPCPQPRYCDPARCKDPVGCAPSCADTCCADIIIPPPTPPVGSGGGPCSDACAPKYQADCCMGAPPPFGAMPSSFPQTGPQPVYPPMGPQPEYSAPTGMLQPGYVPQSPPAMCDQSCYATNCAPPCPAKCCIRKKSSIHGHRKTRSITSGLKMCH</sequence>
<feature type="compositionally biased region" description="Pro residues" evidence="1">
    <location>
        <begin position="58"/>
        <end position="79"/>
    </location>
</feature>
<keyword evidence="2" id="KW-0732">Signal</keyword>
<proteinExistence type="predicted"/>
<keyword evidence="4" id="KW-1185">Reference proteome</keyword>
<evidence type="ECO:0000256" key="2">
    <source>
        <dbReference type="SAM" id="SignalP"/>
    </source>
</evidence>
<gene>
    <name evidence="3" type="ORF">P5673_005212</name>
</gene>
<protein>
    <submittedName>
        <fullName evidence="3">Uncharacterized protein</fullName>
    </submittedName>
</protein>
<dbReference type="EMBL" id="JARQWQ010000008">
    <property type="protein sequence ID" value="KAK2570406.1"/>
    <property type="molecule type" value="Genomic_DNA"/>
</dbReference>
<name>A0AAD9VDF2_ACRCE</name>
<evidence type="ECO:0000313" key="4">
    <source>
        <dbReference type="Proteomes" id="UP001249851"/>
    </source>
</evidence>
<evidence type="ECO:0000313" key="3">
    <source>
        <dbReference type="EMBL" id="KAK2570406.1"/>
    </source>
</evidence>
<feature type="compositionally biased region" description="Basic and acidic residues" evidence="1">
    <location>
        <begin position="27"/>
        <end position="38"/>
    </location>
</feature>
<accession>A0AAD9VDF2</accession>
<evidence type="ECO:0000256" key="1">
    <source>
        <dbReference type="SAM" id="MobiDB-lite"/>
    </source>
</evidence>
<feature type="chain" id="PRO_5042030559" evidence="2">
    <location>
        <begin position="24"/>
        <end position="255"/>
    </location>
</feature>
<dbReference type="AlphaFoldDB" id="A0AAD9VDF2"/>
<organism evidence="3 4">
    <name type="scientific">Acropora cervicornis</name>
    <name type="common">Staghorn coral</name>
    <dbReference type="NCBI Taxonomy" id="6130"/>
    <lineage>
        <taxon>Eukaryota</taxon>
        <taxon>Metazoa</taxon>
        <taxon>Cnidaria</taxon>
        <taxon>Anthozoa</taxon>
        <taxon>Hexacorallia</taxon>
        <taxon>Scleractinia</taxon>
        <taxon>Astrocoeniina</taxon>
        <taxon>Acroporidae</taxon>
        <taxon>Acropora</taxon>
    </lineage>
</organism>